<protein>
    <submittedName>
        <fullName evidence="1">Uncharacterized protein</fullName>
    </submittedName>
</protein>
<sequence>MLRGRVHEDFGLGELALDRNSLQTFFSEACPERPVGSMKNANLLEKACSYQNVKEYVDF</sequence>
<evidence type="ECO:0000313" key="2">
    <source>
        <dbReference type="Proteomes" id="UP000053676"/>
    </source>
</evidence>
<organism evidence="1 2">
    <name type="scientific">Necator americanus</name>
    <name type="common">Human hookworm</name>
    <dbReference type="NCBI Taxonomy" id="51031"/>
    <lineage>
        <taxon>Eukaryota</taxon>
        <taxon>Metazoa</taxon>
        <taxon>Ecdysozoa</taxon>
        <taxon>Nematoda</taxon>
        <taxon>Chromadorea</taxon>
        <taxon>Rhabditida</taxon>
        <taxon>Rhabditina</taxon>
        <taxon>Rhabditomorpha</taxon>
        <taxon>Strongyloidea</taxon>
        <taxon>Ancylostomatidae</taxon>
        <taxon>Bunostominae</taxon>
        <taxon>Necator</taxon>
    </lineage>
</organism>
<dbReference type="AlphaFoldDB" id="W2TQZ7"/>
<dbReference type="KEGG" id="nai:NECAME_07368"/>
<reference evidence="2" key="1">
    <citation type="journal article" date="2014" name="Nat. Genet.">
        <title>Genome of the human hookworm Necator americanus.</title>
        <authorList>
            <person name="Tang Y.T."/>
            <person name="Gao X."/>
            <person name="Rosa B.A."/>
            <person name="Abubucker S."/>
            <person name="Hallsworth-Pepin K."/>
            <person name="Martin J."/>
            <person name="Tyagi R."/>
            <person name="Heizer E."/>
            <person name="Zhang X."/>
            <person name="Bhonagiri-Palsikar V."/>
            <person name="Minx P."/>
            <person name="Warren W.C."/>
            <person name="Wang Q."/>
            <person name="Zhan B."/>
            <person name="Hotez P.J."/>
            <person name="Sternberg P.W."/>
            <person name="Dougall A."/>
            <person name="Gaze S.T."/>
            <person name="Mulvenna J."/>
            <person name="Sotillo J."/>
            <person name="Ranganathan S."/>
            <person name="Rabelo E.M."/>
            <person name="Wilson R.K."/>
            <person name="Felgner P.L."/>
            <person name="Bethony J."/>
            <person name="Hawdon J.M."/>
            <person name="Gasser R.B."/>
            <person name="Loukas A."/>
            <person name="Mitreva M."/>
        </authorList>
    </citation>
    <scope>NUCLEOTIDE SEQUENCE [LARGE SCALE GENOMIC DNA]</scope>
</reference>
<name>W2TQZ7_NECAM</name>
<proteinExistence type="predicted"/>
<evidence type="ECO:0000313" key="1">
    <source>
        <dbReference type="EMBL" id="ETN83546.1"/>
    </source>
</evidence>
<dbReference type="EMBL" id="KI658184">
    <property type="protein sequence ID" value="ETN83546.1"/>
    <property type="molecule type" value="Genomic_DNA"/>
</dbReference>
<dbReference type="Proteomes" id="UP000053676">
    <property type="component" value="Unassembled WGS sequence"/>
</dbReference>
<accession>W2TQZ7</accession>
<gene>
    <name evidence="1" type="ORF">NECAME_07368</name>
</gene>
<keyword evidence="2" id="KW-1185">Reference proteome</keyword>